<evidence type="ECO:0000313" key="1">
    <source>
        <dbReference type="EMBL" id="MCK9813780.1"/>
    </source>
</evidence>
<dbReference type="Gene3D" id="1.25.40.10">
    <property type="entry name" value="Tetratricopeptide repeat domain"/>
    <property type="match status" value="1"/>
</dbReference>
<dbReference type="InterPro" id="IPR011990">
    <property type="entry name" value="TPR-like_helical_dom_sf"/>
</dbReference>
<protein>
    <submittedName>
        <fullName evidence="1">Tetratricopeptide repeat protein</fullName>
    </submittedName>
</protein>
<sequence length="143" mass="15674">MDEMELPDALHEQISDLCEQGDELAESGDYPAALVEYRQAWQLIPQPKENWEAATWVLAAIADALYLSGDLAGARDTLEHAMHCPDALGNPFLHLRLGQVLFDSGAPDQAADQLMRAYMGAGAAIFAEEDPRYLAFLGTRAQL</sequence>
<name>A0ABT0JCY3_9PSED</name>
<keyword evidence="2" id="KW-1185">Reference proteome</keyword>
<reference evidence="1 2" key="1">
    <citation type="journal article" date="2022" name="Int. J. Syst. Evol. Microbiol.">
        <title>Pseudomonas aegrilactucae sp. nov. and Pseudomonas morbosilactucae sp. nov., pathogens causing bacterial rot of lettuce in Japan.</title>
        <authorList>
            <person name="Sawada H."/>
            <person name="Fujikawa T."/>
            <person name="Satou M."/>
        </authorList>
    </citation>
    <scope>NUCLEOTIDE SEQUENCE [LARGE SCALE GENOMIC DNA]</scope>
    <source>
        <strain evidence="1 2">MAFF 302046</strain>
    </source>
</reference>
<comment type="caution">
    <text evidence="1">The sequence shown here is derived from an EMBL/GenBank/DDBJ whole genome shotgun (WGS) entry which is preliminary data.</text>
</comment>
<dbReference type="SUPFAM" id="SSF48452">
    <property type="entry name" value="TPR-like"/>
    <property type="match status" value="1"/>
</dbReference>
<organism evidence="1 2">
    <name type="scientific">Pseudomonas morbosilactucae</name>
    <dbReference type="NCBI Taxonomy" id="2938197"/>
    <lineage>
        <taxon>Bacteria</taxon>
        <taxon>Pseudomonadati</taxon>
        <taxon>Pseudomonadota</taxon>
        <taxon>Gammaproteobacteria</taxon>
        <taxon>Pseudomonadales</taxon>
        <taxon>Pseudomonadaceae</taxon>
        <taxon>Pseudomonas</taxon>
    </lineage>
</organism>
<dbReference type="RefSeq" id="WP_259740388.1">
    <property type="nucleotide sequence ID" value="NZ_JALQCX010000010.1"/>
</dbReference>
<evidence type="ECO:0000313" key="2">
    <source>
        <dbReference type="Proteomes" id="UP001155163"/>
    </source>
</evidence>
<proteinExistence type="predicted"/>
<gene>
    <name evidence="1" type="ORF">M1B35_06390</name>
</gene>
<accession>A0ABT0JCY3</accession>
<dbReference type="Proteomes" id="UP001155163">
    <property type="component" value="Unassembled WGS sequence"/>
</dbReference>
<dbReference type="EMBL" id="JALQCX010000010">
    <property type="protein sequence ID" value="MCK9813780.1"/>
    <property type="molecule type" value="Genomic_DNA"/>
</dbReference>
<reference evidence="1 2" key="2">
    <citation type="journal article" date="2023" name="Plant Pathol.">
        <title>Dismantling and reorganizing Pseudomonas marginalis sensu#lato.</title>
        <authorList>
            <person name="Sawada H."/>
            <person name="Fujikawa T."/>
            <person name="Satou M."/>
        </authorList>
    </citation>
    <scope>NUCLEOTIDE SEQUENCE [LARGE SCALE GENOMIC DNA]</scope>
    <source>
        <strain evidence="1 2">MAFF 302046</strain>
    </source>
</reference>